<dbReference type="InterPro" id="IPR001245">
    <property type="entry name" value="Ser-Thr/Tyr_kinase_cat_dom"/>
</dbReference>
<keyword evidence="4" id="KW-0418">Kinase</keyword>
<organism evidence="4 5">
    <name type="scientific">Phtheirospermum japonicum</name>
    <dbReference type="NCBI Taxonomy" id="374723"/>
    <lineage>
        <taxon>Eukaryota</taxon>
        <taxon>Viridiplantae</taxon>
        <taxon>Streptophyta</taxon>
        <taxon>Embryophyta</taxon>
        <taxon>Tracheophyta</taxon>
        <taxon>Spermatophyta</taxon>
        <taxon>Magnoliopsida</taxon>
        <taxon>eudicotyledons</taxon>
        <taxon>Gunneridae</taxon>
        <taxon>Pentapetalae</taxon>
        <taxon>asterids</taxon>
        <taxon>lamiids</taxon>
        <taxon>Lamiales</taxon>
        <taxon>Orobanchaceae</taxon>
        <taxon>Orobanchaceae incertae sedis</taxon>
        <taxon>Phtheirospermum</taxon>
    </lineage>
</organism>
<comment type="caution">
    <text evidence="4">The sequence shown here is derived from an EMBL/GenBank/DDBJ whole genome shotgun (WGS) entry which is preliminary data.</text>
</comment>
<dbReference type="GO" id="GO:0005886">
    <property type="term" value="C:plasma membrane"/>
    <property type="evidence" value="ECO:0007669"/>
    <property type="project" value="UniProtKB-SubCell"/>
</dbReference>
<proteinExistence type="predicted"/>
<keyword evidence="2" id="KW-1003">Cell membrane</keyword>
<dbReference type="GO" id="GO:0004672">
    <property type="term" value="F:protein kinase activity"/>
    <property type="evidence" value="ECO:0007669"/>
    <property type="project" value="InterPro"/>
</dbReference>
<dbReference type="Gene3D" id="3.30.200.20">
    <property type="entry name" value="Phosphorylase Kinase, domain 1"/>
    <property type="match status" value="1"/>
</dbReference>
<dbReference type="SMART" id="SM00220">
    <property type="entry name" value="S_TKc"/>
    <property type="match status" value="1"/>
</dbReference>
<dbReference type="OrthoDB" id="1711336at2759"/>
<dbReference type="Gene3D" id="1.10.510.10">
    <property type="entry name" value="Transferase(Phosphotransferase) domain 1"/>
    <property type="match status" value="1"/>
</dbReference>
<evidence type="ECO:0000313" key="5">
    <source>
        <dbReference type="Proteomes" id="UP000653305"/>
    </source>
</evidence>
<dbReference type="InterPro" id="IPR050823">
    <property type="entry name" value="Plant_Ser_Thr_Prot_Kinase"/>
</dbReference>
<protein>
    <submittedName>
        <fullName evidence="4">Protein kinase apk1b chloroplastic</fullName>
    </submittedName>
</protein>
<sequence>MELEDDVLSLSYEDLATYTDNFSESNYLGHFQFGEFYRGKIVSDEQTRHVMVKIWEVPETYHYRPGDNEGRLMDEVNLLRHELAMNRPGLARLYGYCLESDHLGVVYDFKPLDSVYNLVLKDDFTWLQRIKVTLVFAHLLKFLHTRKCSYYKSFIVRNLDCAHLVLDEDYNPKLCDFGLITGGIFPDRTIYKCHHVIGSYGYIDLSGWYADDPSGKKDVYAFGTILLSLIAKRVYTEEARHVDGPYVSDWAWSIYRKHVKEDPESKPPKFSLVHQSLAAEPDYNLGDGLDITSLAYKCIDADLNERPTMNQVLRYLLRLKVVKRNADFLGVNKLMRESGL</sequence>
<dbReference type="SUPFAM" id="SSF56112">
    <property type="entry name" value="Protein kinase-like (PK-like)"/>
    <property type="match status" value="1"/>
</dbReference>
<keyword evidence="5" id="KW-1185">Reference proteome</keyword>
<dbReference type="Pfam" id="PF07714">
    <property type="entry name" value="PK_Tyr_Ser-Thr"/>
    <property type="match status" value="1"/>
</dbReference>
<dbReference type="InterPro" id="IPR011009">
    <property type="entry name" value="Kinase-like_dom_sf"/>
</dbReference>
<evidence type="ECO:0000256" key="2">
    <source>
        <dbReference type="ARBA" id="ARBA00022475"/>
    </source>
</evidence>
<dbReference type="Proteomes" id="UP000653305">
    <property type="component" value="Unassembled WGS sequence"/>
</dbReference>
<dbReference type="AlphaFoldDB" id="A0A830D7N4"/>
<comment type="subcellular location">
    <subcellularLocation>
        <location evidence="1">Cell membrane</location>
    </subcellularLocation>
</comment>
<evidence type="ECO:0000256" key="1">
    <source>
        <dbReference type="ARBA" id="ARBA00004236"/>
    </source>
</evidence>
<dbReference type="GO" id="GO:0005524">
    <property type="term" value="F:ATP binding"/>
    <property type="evidence" value="ECO:0007669"/>
    <property type="project" value="InterPro"/>
</dbReference>
<dbReference type="PROSITE" id="PS50011">
    <property type="entry name" value="PROTEIN_KINASE_DOM"/>
    <property type="match status" value="1"/>
</dbReference>
<dbReference type="EMBL" id="BMAC01000950">
    <property type="protein sequence ID" value="GFQ04525.1"/>
    <property type="molecule type" value="Genomic_DNA"/>
</dbReference>
<accession>A0A830D7N4</accession>
<feature type="domain" description="Protein kinase" evidence="3">
    <location>
        <begin position="22"/>
        <end position="329"/>
    </location>
</feature>
<name>A0A830D7N4_9LAMI</name>
<dbReference type="InterPro" id="IPR000719">
    <property type="entry name" value="Prot_kinase_dom"/>
</dbReference>
<evidence type="ECO:0000259" key="3">
    <source>
        <dbReference type="PROSITE" id="PS50011"/>
    </source>
</evidence>
<gene>
    <name evidence="4" type="ORF">PHJA_002596400</name>
</gene>
<keyword evidence="4" id="KW-0808">Transferase</keyword>
<evidence type="ECO:0000313" key="4">
    <source>
        <dbReference type="EMBL" id="GFQ04525.1"/>
    </source>
</evidence>
<dbReference type="PANTHER" id="PTHR45621">
    <property type="entry name" value="OS01G0588500 PROTEIN-RELATED"/>
    <property type="match status" value="1"/>
</dbReference>
<reference evidence="4" key="1">
    <citation type="submission" date="2020-07" db="EMBL/GenBank/DDBJ databases">
        <title>Ethylene signaling mediates host invasion by parasitic plants.</title>
        <authorList>
            <person name="Yoshida S."/>
        </authorList>
    </citation>
    <scope>NUCLEOTIDE SEQUENCE</scope>
    <source>
        <strain evidence="4">Okayama</strain>
    </source>
</reference>
<keyword evidence="2" id="KW-0472">Membrane</keyword>